<evidence type="ECO:0000313" key="9">
    <source>
        <dbReference type="Proteomes" id="UP000566663"/>
    </source>
</evidence>
<feature type="signal peptide" evidence="5">
    <location>
        <begin position="1"/>
        <end position="20"/>
    </location>
</feature>
<dbReference type="AlphaFoldDB" id="A0A7W8I0M8"/>
<dbReference type="EMBL" id="JACHFZ010000004">
    <property type="protein sequence ID" value="MBB5292553.1"/>
    <property type="molecule type" value="Genomic_DNA"/>
</dbReference>
<evidence type="ECO:0000313" key="8">
    <source>
        <dbReference type="EMBL" id="MBB5292553.1"/>
    </source>
</evidence>
<keyword evidence="2" id="KW-0472">Membrane</keyword>
<keyword evidence="1 5" id="KW-0732">Signal</keyword>
<evidence type="ECO:0000256" key="5">
    <source>
        <dbReference type="SAM" id="SignalP"/>
    </source>
</evidence>
<dbReference type="InterPro" id="IPR025326">
    <property type="entry name" value="DUF4232"/>
</dbReference>
<dbReference type="Pfam" id="PF14016">
    <property type="entry name" value="DUF4232"/>
    <property type="match status" value="1"/>
</dbReference>
<dbReference type="PROSITE" id="PS51257">
    <property type="entry name" value="PROKAR_LIPOPROTEIN"/>
    <property type="match status" value="1"/>
</dbReference>
<feature type="domain" description="DUF4232" evidence="7">
    <location>
        <begin position="156"/>
        <end position="291"/>
    </location>
</feature>
<proteinExistence type="predicted"/>
<dbReference type="Pfam" id="PF09864">
    <property type="entry name" value="MliC"/>
    <property type="match status" value="1"/>
</dbReference>
<dbReference type="RefSeq" id="WP_183255064.1">
    <property type="nucleotide sequence ID" value="NZ_BAAAFF010000001.1"/>
</dbReference>
<dbReference type="Proteomes" id="UP000566663">
    <property type="component" value="Unassembled WGS sequence"/>
</dbReference>
<feature type="domain" description="C-type lysozyme inhibitor" evidence="6">
    <location>
        <begin position="49"/>
        <end position="113"/>
    </location>
</feature>
<dbReference type="Gene3D" id="2.40.128.200">
    <property type="match status" value="1"/>
</dbReference>
<evidence type="ECO:0000256" key="4">
    <source>
        <dbReference type="ARBA" id="ARBA00023288"/>
    </source>
</evidence>
<evidence type="ECO:0000256" key="1">
    <source>
        <dbReference type="ARBA" id="ARBA00022729"/>
    </source>
</evidence>
<keyword evidence="4" id="KW-0449">Lipoprotein</keyword>
<name>A0A7W8I0M8_9CAUL</name>
<sequence>MRRFRFLGIGLSALGVAVLAGCGQPEAPVTPPPEPATPIEAAAPVSATFVCDSGLTVAVAYPDPQSAQVTYKDRTWVMRLAPAASGARYINAEVEWRVVTREGEETATLSRLGPTDEAGVVILERCRRPAVSALPVTPEPAVEPTPAGSIQVSAPCKGPQLKLSRVGGDAGAGNRIAILGVQNVGARPCSLTGYPSVTLEDQKGDALGSVRADRTLGRYFRPGQVPGPVELAPQGQGFFDIAWTAIPNEGAGQTTCPSAARIRMTAPGDTSPVSLAQTLDPCGGRIRVSPFRTMAEPEPAT</sequence>
<evidence type="ECO:0000256" key="3">
    <source>
        <dbReference type="ARBA" id="ARBA00023139"/>
    </source>
</evidence>
<evidence type="ECO:0000259" key="7">
    <source>
        <dbReference type="Pfam" id="PF14016"/>
    </source>
</evidence>
<accession>A0A7W8I0M8</accession>
<organism evidence="8 9">
    <name type="scientific">Brevundimonas basaltis</name>
    <dbReference type="NCBI Taxonomy" id="472166"/>
    <lineage>
        <taxon>Bacteria</taxon>
        <taxon>Pseudomonadati</taxon>
        <taxon>Pseudomonadota</taxon>
        <taxon>Alphaproteobacteria</taxon>
        <taxon>Caulobacterales</taxon>
        <taxon>Caulobacteraceae</taxon>
        <taxon>Brevundimonas</taxon>
    </lineage>
</organism>
<dbReference type="InterPro" id="IPR018660">
    <property type="entry name" value="MliC"/>
</dbReference>
<reference evidence="8 9" key="1">
    <citation type="submission" date="2020-08" db="EMBL/GenBank/DDBJ databases">
        <title>Genomic Encyclopedia of Type Strains, Phase IV (KMG-IV): sequencing the most valuable type-strain genomes for metagenomic binning, comparative biology and taxonomic classification.</title>
        <authorList>
            <person name="Goeker M."/>
        </authorList>
    </citation>
    <scope>NUCLEOTIDE SEQUENCE [LARGE SCALE GENOMIC DNA]</scope>
    <source>
        <strain evidence="8 9">DSM 25335</strain>
    </source>
</reference>
<dbReference type="SUPFAM" id="SSF141488">
    <property type="entry name" value="YdhA-like"/>
    <property type="match status" value="1"/>
</dbReference>
<comment type="caution">
    <text evidence="8">The sequence shown here is derived from an EMBL/GenBank/DDBJ whole genome shotgun (WGS) entry which is preliminary data.</text>
</comment>
<feature type="chain" id="PRO_5031463445" evidence="5">
    <location>
        <begin position="21"/>
        <end position="301"/>
    </location>
</feature>
<protein>
    <submittedName>
        <fullName evidence="8">Membrane-bound inhibitor of C-type lysozyme</fullName>
    </submittedName>
</protein>
<evidence type="ECO:0000256" key="2">
    <source>
        <dbReference type="ARBA" id="ARBA00023136"/>
    </source>
</evidence>
<keyword evidence="9" id="KW-1185">Reference proteome</keyword>
<keyword evidence="3" id="KW-0564">Palmitate</keyword>
<dbReference type="InterPro" id="IPR036328">
    <property type="entry name" value="MliC_sf"/>
</dbReference>
<gene>
    <name evidence="8" type="ORF">HNQ67_002077</name>
</gene>
<evidence type="ECO:0000259" key="6">
    <source>
        <dbReference type="Pfam" id="PF09864"/>
    </source>
</evidence>